<feature type="binding site" evidence="2">
    <location>
        <begin position="269"/>
        <end position="272"/>
    </location>
    <ligand>
        <name>substrate</name>
    </ligand>
</feature>
<feature type="site" description="Cleavage; by autolysis" evidence="3">
    <location>
        <begin position="240"/>
        <end position="241"/>
    </location>
</feature>
<dbReference type="OrthoDB" id="9780217at2"/>
<evidence type="ECO:0000256" key="1">
    <source>
        <dbReference type="PIRSR" id="PIRSR600246-1"/>
    </source>
</evidence>
<dbReference type="GO" id="GO:0016811">
    <property type="term" value="F:hydrolase activity, acting on carbon-nitrogen (but not peptide) bonds, in linear amides"/>
    <property type="evidence" value="ECO:0007669"/>
    <property type="project" value="UniProtKB-ARBA"/>
</dbReference>
<evidence type="ECO:0000313" key="5">
    <source>
        <dbReference type="Proteomes" id="UP000238701"/>
    </source>
</evidence>
<evidence type="ECO:0000256" key="2">
    <source>
        <dbReference type="PIRSR" id="PIRSR600246-2"/>
    </source>
</evidence>
<gene>
    <name evidence="4" type="ORF">SBA1_190023</name>
</gene>
<feature type="binding site" evidence="2">
    <location>
        <begin position="292"/>
        <end position="295"/>
    </location>
    <ligand>
        <name>substrate</name>
    </ligand>
</feature>
<dbReference type="GO" id="GO:0005737">
    <property type="term" value="C:cytoplasm"/>
    <property type="evidence" value="ECO:0007669"/>
    <property type="project" value="TreeGrafter"/>
</dbReference>
<dbReference type="AlphaFoldDB" id="A0A2U3KDY9"/>
<dbReference type="EMBL" id="OMOD01000101">
    <property type="protein sequence ID" value="SPF37891.1"/>
    <property type="molecule type" value="Genomic_DNA"/>
</dbReference>
<name>A0A2U3KDY9_9BACT</name>
<evidence type="ECO:0000313" key="4">
    <source>
        <dbReference type="EMBL" id="SPF37891.1"/>
    </source>
</evidence>
<dbReference type="Gene3D" id="3.60.20.30">
    <property type="entry name" value="(Glycosyl)asparaginase"/>
    <property type="match status" value="1"/>
</dbReference>
<organism evidence="4 5">
    <name type="scientific">Candidatus Sulfotelmatobacter kueseliae</name>
    <dbReference type="NCBI Taxonomy" id="2042962"/>
    <lineage>
        <taxon>Bacteria</taxon>
        <taxon>Pseudomonadati</taxon>
        <taxon>Acidobacteriota</taxon>
        <taxon>Terriglobia</taxon>
        <taxon>Terriglobales</taxon>
        <taxon>Candidatus Korobacteraceae</taxon>
        <taxon>Candidatus Sulfotelmatobacter</taxon>
    </lineage>
</organism>
<dbReference type="Proteomes" id="UP000238701">
    <property type="component" value="Unassembled WGS sequence"/>
</dbReference>
<evidence type="ECO:0000256" key="3">
    <source>
        <dbReference type="PIRSR" id="PIRSR600246-3"/>
    </source>
</evidence>
<dbReference type="PROSITE" id="PS51318">
    <property type="entry name" value="TAT"/>
    <property type="match status" value="1"/>
</dbReference>
<dbReference type="InterPro" id="IPR006311">
    <property type="entry name" value="TAT_signal"/>
</dbReference>
<proteinExistence type="predicted"/>
<dbReference type="InterPro" id="IPR029055">
    <property type="entry name" value="Ntn_hydrolases_N"/>
</dbReference>
<dbReference type="SUPFAM" id="SSF56235">
    <property type="entry name" value="N-terminal nucleophile aminohydrolases (Ntn hydrolases)"/>
    <property type="match status" value="1"/>
</dbReference>
<dbReference type="PANTHER" id="PTHR10188:SF6">
    <property type="entry name" value="N(4)-(BETA-N-ACETYLGLUCOSAMINYL)-L-ASPARAGINASE"/>
    <property type="match status" value="1"/>
</dbReference>
<dbReference type="Pfam" id="PF01112">
    <property type="entry name" value="Asparaginase_2"/>
    <property type="match status" value="1"/>
</dbReference>
<sequence length="412" mass="44586">MTVSRRDFVKTSVLGAVAAGVGRPAALSAATEQASPASSPKRPVIICAHNGRASIEAAYDFLKGGGDTLDAAIRVVKGPEDDPNDDSVGLGGLPNEDGVVELDACCMHGPTRRAGSVGAVRNIKNVSLVSKAVMEHTGHVMLVGEGAERFAVAVGFPRENLLTEHSRKIWLLWKEFHSDRDWWGPGLADPRWRPPAPESKPQSELWQDRIEQLRQRAADLGIEPEFQLAAVRRVLFPPTGTIHCSALNEKGEISGVTTTSGLAFKLPGRCGDSPIIGAGCYTDQDVGSAGATGSGEENIKVAGAHTIVENMRHGMSPQEAGMDALKRIVRNYNNDMDRLHFVSMTYYILRKDGAYAGVSLWQGAEGRPHRFVVHDGTARFEPAVGLLKGEAQEWPPFPRIPEELKKDSEYLK</sequence>
<dbReference type="PANTHER" id="PTHR10188">
    <property type="entry name" value="L-ASPARAGINASE"/>
    <property type="match status" value="1"/>
</dbReference>
<protein>
    <submittedName>
        <fullName evidence="4">Glycosylasparaginase</fullName>
    </submittedName>
</protein>
<dbReference type="CDD" id="cd04513">
    <property type="entry name" value="Glycosylasparaginase"/>
    <property type="match status" value="1"/>
</dbReference>
<reference evidence="5" key="1">
    <citation type="submission" date="2018-02" db="EMBL/GenBank/DDBJ databases">
        <authorList>
            <person name="Hausmann B."/>
        </authorList>
    </citation>
    <scope>NUCLEOTIDE SEQUENCE [LARGE SCALE GENOMIC DNA]</scope>
    <source>
        <strain evidence="5">Peat soil MAG SbA1</strain>
    </source>
</reference>
<feature type="active site" description="Nucleophile" evidence="1">
    <location>
        <position position="241"/>
    </location>
</feature>
<dbReference type="InterPro" id="IPR000246">
    <property type="entry name" value="Peptidase_T2"/>
</dbReference>
<accession>A0A2U3KDY9</accession>